<dbReference type="AlphaFoldDB" id="A0AAD9JRW5"/>
<organism evidence="1 2">
    <name type="scientific">Paralvinella palmiformis</name>
    <dbReference type="NCBI Taxonomy" id="53620"/>
    <lineage>
        <taxon>Eukaryota</taxon>
        <taxon>Metazoa</taxon>
        <taxon>Spiralia</taxon>
        <taxon>Lophotrochozoa</taxon>
        <taxon>Annelida</taxon>
        <taxon>Polychaeta</taxon>
        <taxon>Sedentaria</taxon>
        <taxon>Canalipalpata</taxon>
        <taxon>Terebellida</taxon>
        <taxon>Terebelliformia</taxon>
        <taxon>Alvinellidae</taxon>
        <taxon>Paralvinella</taxon>
    </lineage>
</organism>
<dbReference type="Proteomes" id="UP001208570">
    <property type="component" value="Unassembled WGS sequence"/>
</dbReference>
<reference evidence="1" key="1">
    <citation type="journal article" date="2023" name="Mol. Biol. Evol.">
        <title>Third-Generation Sequencing Reveals the Adaptive Role of the Epigenome in Three Deep-Sea Polychaetes.</title>
        <authorList>
            <person name="Perez M."/>
            <person name="Aroh O."/>
            <person name="Sun Y."/>
            <person name="Lan Y."/>
            <person name="Juniper S.K."/>
            <person name="Young C.R."/>
            <person name="Angers B."/>
            <person name="Qian P.Y."/>
        </authorList>
    </citation>
    <scope>NUCLEOTIDE SEQUENCE</scope>
    <source>
        <strain evidence="1">P08H-3</strain>
    </source>
</reference>
<evidence type="ECO:0000313" key="2">
    <source>
        <dbReference type="Proteomes" id="UP001208570"/>
    </source>
</evidence>
<keyword evidence="2" id="KW-1185">Reference proteome</keyword>
<dbReference type="EMBL" id="JAODUP010000174">
    <property type="protein sequence ID" value="KAK2158223.1"/>
    <property type="molecule type" value="Genomic_DNA"/>
</dbReference>
<proteinExistence type="predicted"/>
<accession>A0AAD9JRW5</accession>
<name>A0AAD9JRW5_9ANNE</name>
<dbReference type="SUPFAM" id="SSF57845">
    <property type="entry name" value="B-box zinc-binding domain"/>
    <property type="match status" value="1"/>
</dbReference>
<sequence length="78" mass="9669">MCRKYDKRFRRFCMTCTKPICSHSDVPEHSEYKVFSLIFDEKKDYLKIFENLQWALNIPVANWETCYIWRLKFPKILR</sequence>
<gene>
    <name evidence="1" type="ORF">LSH36_174g01069</name>
</gene>
<evidence type="ECO:0000313" key="1">
    <source>
        <dbReference type="EMBL" id="KAK2158223.1"/>
    </source>
</evidence>
<comment type="caution">
    <text evidence="1">The sequence shown here is derived from an EMBL/GenBank/DDBJ whole genome shotgun (WGS) entry which is preliminary data.</text>
</comment>
<protein>
    <submittedName>
        <fullName evidence="1">Uncharacterized protein</fullName>
    </submittedName>
</protein>